<evidence type="ECO:0000256" key="4">
    <source>
        <dbReference type="ARBA" id="ARBA00022801"/>
    </source>
</evidence>
<comment type="caution">
    <text evidence="9">The sequence shown here is derived from an EMBL/GenBank/DDBJ whole genome shotgun (WGS) entry which is preliminary data.</text>
</comment>
<dbReference type="EMBL" id="JAUUTY010000006">
    <property type="protein sequence ID" value="KAK1619483.1"/>
    <property type="molecule type" value="Genomic_DNA"/>
</dbReference>
<dbReference type="InterPro" id="IPR051156">
    <property type="entry name" value="Mito/Outer_Membr_Metalloprot"/>
</dbReference>
<evidence type="ECO:0000313" key="10">
    <source>
        <dbReference type="Proteomes" id="UP001231189"/>
    </source>
</evidence>
<keyword evidence="5" id="KW-0862">Zinc</keyword>
<reference evidence="9" key="1">
    <citation type="submission" date="2023-07" db="EMBL/GenBank/DDBJ databases">
        <title>A chromosome-level genome assembly of Lolium multiflorum.</title>
        <authorList>
            <person name="Chen Y."/>
            <person name="Copetti D."/>
            <person name="Kolliker R."/>
            <person name="Studer B."/>
        </authorList>
    </citation>
    <scope>NUCLEOTIDE SEQUENCE</scope>
    <source>
        <strain evidence="9">02402/16</strain>
        <tissue evidence="9">Leaf</tissue>
    </source>
</reference>
<dbReference type="CDD" id="cd07331">
    <property type="entry name" value="M48C_Oma1_like"/>
    <property type="match status" value="1"/>
</dbReference>
<evidence type="ECO:0000256" key="1">
    <source>
        <dbReference type="ARBA" id="ARBA00001947"/>
    </source>
</evidence>
<dbReference type="GO" id="GO:0051603">
    <property type="term" value="P:proteolysis involved in protein catabolic process"/>
    <property type="evidence" value="ECO:0007669"/>
    <property type="project" value="TreeGrafter"/>
</dbReference>
<dbReference type="GO" id="GO:0004222">
    <property type="term" value="F:metalloendopeptidase activity"/>
    <property type="evidence" value="ECO:0007669"/>
    <property type="project" value="InterPro"/>
</dbReference>
<keyword evidence="4" id="KW-0378">Hydrolase</keyword>
<name>A0AAD8RHR2_LOLMU</name>
<dbReference type="PANTHER" id="PTHR22726:SF1">
    <property type="entry name" value="METALLOENDOPEPTIDASE OMA1, MITOCHONDRIAL"/>
    <property type="match status" value="1"/>
</dbReference>
<dbReference type="GO" id="GO:0046872">
    <property type="term" value="F:metal ion binding"/>
    <property type="evidence" value="ECO:0007669"/>
    <property type="project" value="UniProtKB-KW"/>
</dbReference>
<evidence type="ECO:0000256" key="2">
    <source>
        <dbReference type="ARBA" id="ARBA00022670"/>
    </source>
</evidence>
<protein>
    <recommendedName>
        <fullName evidence="8">Peptidase M48 domain-containing protein</fullName>
    </recommendedName>
</protein>
<feature type="compositionally biased region" description="Pro residues" evidence="7">
    <location>
        <begin position="22"/>
        <end position="33"/>
    </location>
</feature>
<gene>
    <name evidence="9" type="ORF">QYE76_025000</name>
</gene>
<evidence type="ECO:0000313" key="9">
    <source>
        <dbReference type="EMBL" id="KAK1619483.1"/>
    </source>
</evidence>
<feature type="domain" description="Peptidase M48" evidence="8">
    <location>
        <begin position="291"/>
        <end position="450"/>
    </location>
</feature>
<accession>A0AAD8RHR2</accession>
<comment type="cofactor">
    <cofactor evidence="1">
        <name>Zn(2+)</name>
        <dbReference type="ChEBI" id="CHEBI:29105"/>
    </cofactor>
</comment>
<sequence length="482" mass="53347">MNSLKNLRHALSPILRGRPAVRPKPPPPPPPKPSTRCYHTSPRRPEPSRGLLRRITNPAVSCPPAPALPRHYSSLSWGSFFSNPLRGGEKWYQNPHIVYAAVATTCGVALTLCFGTFETVPYSNRTHFVMVTPSWERTRGESEFSKMKKKLEKKILPPDHPDSVRVNRLVTEIVGAAQRGLVRREILYAGDASYGGIPSSHDTNADPAWYEDISACYDQETDDAARRDREVRNNKSVSVNASYGSISSGDHDTEAAAAARRRKEVLDDKSVSVPQSRSRWKAKGAPLQAKHLDGLNWEVIVVQEKGVNAMCLPGGKIIVYTGLLDHFKTDAEVATVLGHEVGHVVARHAAEHITTNIWIMIIECFIQIFSDADAKDLDRVSSLLFRLPFSRRMELEADHIGILLLSAAGFDPHIAPSVYEKLGKIGGDLGVFDFISTHPSSTKRARLLSEHMVMEEAMELYVEAKSGKEKVSSDSCVLITTM</sequence>
<keyword evidence="2" id="KW-0645">Protease</keyword>
<dbReference type="GO" id="GO:0016020">
    <property type="term" value="C:membrane"/>
    <property type="evidence" value="ECO:0007669"/>
    <property type="project" value="TreeGrafter"/>
</dbReference>
<keyword evidence="6" id="KW-0482">Metalloprotease</keyword>
<evidence type="ECO:0000256" key="7">
    <source>
        <dbReference type="SAM" id="MobiDB-lite"/>
    </source>
</evidence>
<dbReference type="Pfam" id="PF01435">
    <property type="entry name" value="Peptidase_M48"/>
    <property type="match status" value="1"/>
</dbReference>
<evidence type="ECO:0000256" key="6">
    <source>
        <dbReference type="ARBA" id="ARBA00023049"/>
    </source>
</evidence>
<feature type="region of interest" description="Disordered" evidence="7">
    <location>
        <begin position="1"/>
        <end position="51"/>
    </location>
</feature>
<dbReference type="Gene3D" id="3.30.2010.10">
    <property type="entry name" value="Metalloproteases ('zincins'), catalytic domain"/>
    <property type="match status" value="1"/>
</dbReference>
<keyword evidence="3" id="KW-0479">Metal-binding</keyword>
<evidence type="ECO:0000256" key="5">
    <source>
        <dbReference type="ARBA" id="ARBA00022833"/>
    </source>
</evidence>
<keyword evidence="10" id="KW-1185">Reference proteome</keyword>
<organism evidence="9 10">
    <name type="scientific">Lolium multiflorum</name>
    <name type="common">Italian ryegrass</name>
    <name type="synonym">Lolium perenne subsp. multiflorum</name>
    <dbReference type="NCBI Taxonomy" id="4521"/>
    <lineage>
        <taxon>Eukaryota</taxon>
        <taxon>Viridiplantae</taxon>
        <taxon>Streptophyta</taxon>
        <taxon>Embryophyta</taxon>
        <taxon>Tracheophyta</taxon>
        <taxon>Spermatophyta</taxon>
        <taxon>Magnoliopsida</taxon>
        <taxon>Liliopsida</taxon>
        <taxon>Poales</taxon>
        <taxon>Poaceae</taxon>
        <taxon>BOP clade</taxon>
        <taxon>Pooideae</taxon>
        <taxon>Poodae</taxon>
        <taxon>Poeae</taxon>
        <taxon>Poeae Chloroplast Group 2 (Poeae type)</taxon>
        <taxon>Loliodinae</taxon>
        <taxon>Loliinae</taxon>
        <taxon>Lolium</taxon>
    </lineage>
</organism>
<evidence type="ECO:0000256" key="3">
    <source>
        <dbReference type="ARBA" id="ARBA00022723"/>
    </source>
</evidence>
<dbReference type="AlphaFoldDB" id="A0AAD8RHR2"/>
<evidence type="ECO:0000259" key="8">
    <source>
        <dbReference type="Pfam" id="PF01435"/>
    </source>
</evidence>
<dbReference type="InterPro" id="IPR001915">
    <property type="entry name" value="Peptidase_M48"/>
</dbReference>
<dbReference type="Proteomes" id="UP001231189">
    <property type="component" value="Unassembled WGS sequence"/>
</dbReference>
<proteinExistence type="predicted"/>
<dbReference type="PANTHER" id="PTHR22726">
    <property type="entry name" value="METALLOENDOPEPTIDASE OMA1"/>
    <property type="match status" value="1"/>
</dbReference>